<sequence>MSHAAARTVVNPTGGTASGSFDAAENSAPFAGLLESVTIDPVVDFSFDGAIRREDIAAAWTWVCRDLAPEICSGGNVPADTLARATPELLTRWAAAQELADQSEDQARRLRAQLGGEGHLEHLPKVYTALQHVGLLGKGQALGRVINDLGEDEKIITAIRSLPLKSATATALFMTALMGQVANPARLMIAVSKIAGGASELRLRRAGFAPTIEAILVQAQNQLHLINPLGTFADVDLTCRGLERYHRLSRSVAGYIELVQRGEWGRALAELTKAASRRLEPRLHQVCPEIAASFREQSGDASVAFEQRLAAISGTYLLAAVRDCRDSLAVNATFDQAWHQSGQLIDSCLNRGLEQMRAGRKDPAAMLRLDTAAKLSEIRFGPEYAERFRKTMDNARRQG</sequence>
<accession>A0A918S8S2</accession>
<reference evidence="2" key="2">
    <citation type="submission" date="2020-09" db="EMBL/GenBank/DDBJ databases">
        <authorList>
            <person name="Sun Q."/>
            <person name="Kim S."/>
        </authorList>
    </citation>
    <scope>NUCLEOTIDE SEQUENCE</scope>
    <source>
        <strain evidence="2">KCTC 32437</strain>
    </source>
</reference>
<dbReference type="AlphaFoldDB" id="A0A918S8S2"/>
<evidence type="ECO:0000313" key="3">
    <source>
        <dbReference type="Proteomes" id="UP000646579"/>
    </source>
</evidence>
<comment type="caution">
    <text evidence="2">The sequence shown here is derived from an EMBL/GenBank/DDBJ whole genome shotgun (WGS) entry which is preliminary data.</text>
</comment>
<proteinExistence type="predicted"/>
<feature type="region of interest" description="Disordered" evidence="1">
    <location>
        <begin position="1"/>
        <end position="20"/>
    </location>
</feature>
<feature type="compositionally biased region" description="Polar residues" evidence="1">
    <location>
        <begin position="10"/>
        <end position="19"/>
    </location>
</feature>
<organism evidence="2 3">
    <name type="scientific">Devosia pacifica</name>
    <dbReference type="NCBI Taxonomy" id="1335967"/>
    <lineage>
        <taxon>Bacteria</taxon>
        <taxon>Pseudomonadati</taxon>
        <taxon>Pseudomonadota</taxon>
        <taxon>Alphaproteobacteria</taxon>
        <taxon>Hyphomicrobiales</taxon>
        <taxon>Devosiaceae</taxon>
        <taxon>Devosia</taxon>
    </lineage>
</organism>
<evidence type="ECO:0000313" key="2">
    <source>
        <dbReference type="EMBL" id="GHA29227.1"/>
    </source>
</evidence>
<gene>
    <name evidence="2" type="ORF">GCM10007989_26000</name>
</gene>
<evidence type="ECO:0000256" key="1">
    <source>
        <dbReference type="SAM" id="MobiDB-lite"/>
    </source>
</evidence>
<dbReference type="EMBL" id="BMZE01000003">
    <property type="protein sequence ID" value="GHA29227.1"/>
    <property type="molecule type" value="Genomic_DNA"/>
</dbReference>
<dbReference type="Proteomes" id="UP000646579">
    <property type="component" value="Unassembled WGS sequence"/>
</dbReference>
<name>A0A918S8S2_9HYPH</name>
<reference evidence="2" key="1">
    <citation type="journal article" date="2014" name="Int. J. Syst. Evol. Microbiol.">
        <title>Complete genome sequence of Corynebacterium casei LMG S-19264T (=DSM 44701T), isolated from a smear-ripened cheese.</title>
        <authorList>
            <consortium name="US DOE Joint Genome Institute (JGI-PGF)"/>
            <person name="Walter F."/>
            <person name="Albersmeier A."/>
            <person name="Kalinowski J."/>
            <person name="Ruckert C."/>
        </authorList>
    </citation>
    <scope>NUCLEOTIDE SEQUENCE</scope>
    <source>
        <strain evidence="2">KCTC 32437</strain>
    </source>
</reference>
<keyword evidence="3" id="KW-1185">Reference proteome</keyword>
<dbReference type="RefSeq" id="WP_189426171.1">
    <property type="nucleotide sequence ID" value="NZ_BMZE01000003.1"/>
</dbReference>
<protein>
    <submittedName>
        <fullName evidence="2">Uncharacterized protein</fullName>
    </submittedName>
</protein>